<dbReference type="GO" id="GO:0046677">
    <property type="term" value="P:response to antibiotic"/>
    <property type="evidence" value="ECO:0007669"/>
    <property type="project" value="InterPro"/>
</dbReference>
<dbReference type="RefSeq" id="WP_119036371.1">
    <property type="nucleotide sequence ID" value="NZ_QXDC01000003.1"/>
</dbReference>
<feature type="domain" description="Beta-lactamase class A catalytic" evidence="4">
    <location>
        <begin position="77"/>
        <end position="335"/>
    </location>
</feature>
<accession>A0A397P9T2</accession>
<dbReference type="Proteomes" id="UP000266568">
    <property type="component" value="Unassembled WGS sequence"/>
</dbReference>
<comment type="similarity">
    <text evidence="2">Belongs to the class-A beta-lactamase family.</text>
</comment>
<keyword evidence="6" id="KW-1185">Reference proteome</keyword>
<dbReference type="EMBL" id="QXDC01000003">
    <property type="protein sequence ID" value="RIA43935.1"/>
    <property type="molecule type" value="Genomic_DNA"/>
</dbReference>
<evidence type="ECO:0000313" key="6">
    <source>
        <dbReference type="Proteomes" id="UP000266568"/>
    </source>
</evidence>
<dbReference type="Pfam" id="PF13354">
    <property type="entry name" value="Beta-lactamase2"/>
    <property type="match status" value="1"/>
</dbReference>
<evidence type="ECO:0000256" key="2">
    <source>
        <dbReference type="ARBA" id="ARBA00009009"/>
    </source>
</evidence>
<dbReference type="EC" id="3.5.2.6" evidence="3"/>
<comment type="catalytic activity">
    <reaction evidence="1">
        <text>a beta-lactam + H2O = a substituted beta-amino acid</text>
        <dbReference type="Rhea" id="RHEA:20401"/>
        <dbReference type="ChEBI" id="CHEBI:15377"/>
        <dbReference type="ChEBI" id="CHEBI:35627"/>
        <dbReference type="ChEBI" id="CHEBI:140347"/>
        <dbReference type="EC" id="3.5.2.6"/>
    </reaction>
</comment>
<dbReference type="InterPro" id="IPR012338">
    <property type="entry name" value="Beta-lactam/transpept-like"/>
</dbReference>
<dbReference type="InterPro" id="IPR045155">
    <property type="entry name" value="Beta-lactam_cat"/>
</dbReference>
<evidence type="ECO:0000313" key="5">
    <source>
        <dbReference type="EMBL" id="RIA43935.1"/>
    </source>
</evidence>
<dbReference type="GO" id="GO:0008800">
    <property type="term" value="F:beta-lactamase activity"/>
    <property type="evidence" value="ECO:0007669"/>
    <property type="project" value="UniProtKB-EC"/>
</dbReference>
<gene>
    <name evidence="5" type="ORF">DFR49_2168</name>
</gene>
<organism evidence="5 6">
    <name type="scientific">Hephaestia caeni</name>
    <dbReference type="NCBI Taxonomy" id="645617"/>
    <lineage>
        <taxon>Bacteria</taxon>
        <taxon>Pseudomonadati</taxon>
        <taxon>Pseudomonadota</taxon>
        <taxon>Alphaproteobacteria</taxon>
        <taxon>Sphingomonadales</taxon>
        <taxon>Sphingomonadaceae</taxon>
        <taxon>Hephaestia</taxon>
    </lineage>
</organism>
<dbReference type="GO" id="GO:0030655">
    <property type="term" value="P:beta-lactam antibiotic catabolic process"/>
    <property type="evidence" value="ECO:0007669"/>
    <property type="project" value="InterPro"/>
</dbReference>
<dbReference type="OrthoDB" id="9784149at2"/>
<dbReference type="PRINTS" id="PR00118">
    <property type="entry name" value="BLACTAMASEA"/>
</dbReference>
<evidence type="ECO:0000259" key="4">
    <source>
        <dbReference type="Pfam" id="PF13354"/>
    </source>
</evidence>
<evidence type="ECO:0000256" key="1">
    <source>
        <dbReference type="ARBA" id="ARBA00001526"/>
    </source>
</evidence>
<dbReference type="InterPro" id="IPR000871">
    <property type="entry name" value="Beta-lactam_class-A"/>
</dbReference>
<dbReference type="PROSITE" id="PS51257">
    <property type="entry name" value="PROKAR_LIPOPROTEIN"/>
    <property type="match status" value="1"/>
</dbReference>
<dbReference type="PANTHER" id="PTHR35333:SF3">
    <property type="entry name" value="BETA-LACTAMASE-TYPE TRANSPEPTIDASE FOLD CONTAINING PROTEIN"/>
    <property type="match status" value="1"/>
</dbReference>
<evidence type="ECO:0000256" key="3">
    <source>
        <dbReference type="ARBA" id="ARBA00012865"/>
    </source>
</evidence>
<comment type="caution">
    <text evidence="5">The sequence shown here is derived from an EMBL/GenBank/DDBJ whole genome shotgun (WGS) entry which is preliminary data.</text>
</comment>
<dbReference type="AlphaFoldDB" id="A0A397P9T2"/>
<proteinExistence type="inferred from homology"/>
<dbReference type="PANTHER" id="PTHR35333">
    <property type="entry name" value="BETA-LACTAMASE"/>
    <property type="match status" value="1"/>
</dbReference>
<protein>
    <recommendedName>
        <fullName evidence="3">beta-lactamase</fullName>
        <ecNumber evidence="3">3.5.2.6</ecNumber>
    </recommendedName>
</protein>
<dbReference type="SUPFAM" id="SSF56601">
    <property type="entry name" value="beta-lactamase/transpeptidase-like"/>
    <property type="match status" value="1"/>
</dbReference>
<reference evidence="5 6" key="1">
    <citation type="submission" date="2018-08" db="EMBL/GenBank/DDBJ databases">
        <title>Genomic Encyclopedia of Type Strains, Phase IV (KMG-IV): sequencing the most valuable type-strain genomes for metagenomic binning, comparative biology and taxonomic classification.</title>
        <authorList>
            <person name="Goeker M."/>
        </authorList>
    </citation>
    <scope>NUCLEOTIDE SEQUENCE [LARGE SCALE GENOMIC DNA]</scope>
    <source>
        <strain evidence="5 6">DSM 25527</strain>
    </source>
</reference>
<sequence>MTKSAVAVAAAIAVLAGCRADDRIGAAVASVGRVAQPAQPSYSVRVPVPPAPVRIAAPQPLVAAIKAIGTQFDGKVGIAVQSINQGWTVSSNGDVKMPQQSVSKLWVALTVLDLRDQGRLTLDDPVTVTKADLTLFHQPVASLVGDTGYRTTVRDLQYRAITSSDNTANDRLLSYVGGPEAVRAMIARKQLGAIRFGPGERLLQSYTAGLTWQQRYSAAGAFQQARAALSPAVRAAAFNAYVADPIDGASANAIADALARLVKGDLLSPSSTQWLIQTMSETRTGRARLRANLPGGWSIAHKTGTGQDFGRRTAGFNDVGVLTAPDGRRYTVAVLIGDTSRPVRERQQLIQSVAGAVIAAEHNRSDMVVAQQPAAMSSASGAN</sequence>
<name>A0A397P9T2_9SPHN</name>
<dbReference type="Gene3D" id="3.40.710.10">
    <property type="entry name" value="DD-peptidase/beta-lactamase superfamily"/>
    <property type="match status" value="1"/>
</dbReference>
<dbReference type="NCBIfam" id="NF033103">
    <property type="entry name" value="bla_class_A"/>
    <property type="match status" value="1"/>
</dbReference>